<dbReference type="RefSeq" id="WP_264205113.1">
    <property type="nucleotide sequence ID" value="NZ_JAOZEW010000003.1"/>
</dbReference>
<dbReference type="Proteomes" id="UP001151079">
    <property type="component" value="Unassembled WGS sequence"/>
</dbReference>
<accession>A0A9X3BXS0</accession>
<dbReference type="EMBL" id="JAOZEW010000003">
    <property type="protein sequence ID" value="MCV9926936.1"/>
    <property type="molecule type" value="Genomic_DNA"/>
</dbReference>
<gene>
    <name evidence="1" type="ORF">OIU83_04705</name>
</gene>
<dbReference type="AlphaFoldDB" id="A0A9X3BXS0"/>
<organism evidence="1 2">
    <name type="scientific">Flavobacterium shii</name>
    <dbReference type="NCBI Taxonomy" id="2987687"/>
    <lineage>
        <taxon>Bacteria</taxon>
        <taxon>Pseudomonadati</taxon>
        <taxon>Bacteroidota</taxon>
        <taxon>Flavobacteriia</taxon>
        <taxon>Flavobacteriales</taxon>
        <taxon>Flavobacteriaceae</taxon>
        <taxon>Flavobacterium</taxon>
    </lineage>
</organism>
<name>A0A9X3BXS0_9FLAO</name>
<evidence type="ECO:0000313" key="1">
    <source>
        <dbReference type="EMBL" id="MCV9926936.1"/>
    </source>
</evidence>
<evidence type="ECO:0000313" key="2">
    <source>
        <dbReference type="Proteomes" id="UP001151079"/>
    </source>
</evidence>
<sequence>MIKKNIFVFFVMFLFFNCKDTSINKEKEILAKKNAIENPKLVNDTIKDDKLITDNQIGNSEVNLPFDFEERDKLANSNRKKYLKAYPQLRGDKLAQIKKIILESSEDNPDEIFQINNGGLGFDSFVYCIYGDSDSQSLINIKNNKIIANESIGYAMPENETYQSFVINKDLTINIYDINYNSRSKKILEKHQIKQDGSITKIK</sequence>
<proteinExistence type="predicted"/>
<protein>
    <submittedName>
        <fullName evidence="1">Uncharacterized protein</fullName>
    </submittedName>
</protein>
<keyword evidence="2" id="KW-1185">Reference proteome</keyword>
<reference evidence="1" key="1">
    <citation type="submission" date="2022-10" db="EMBL/GenBank/DDBJ databases">
        <title>Two novel species of Flavobacterium.</title>
        <authorList>
            <person name="Liu Q."/>
            <person name="Xin Y.-H."/>
        </authorList>
    </citation>
    <scope>NUCLEOTIDE SEQUENCE</scope>
    <source>
        <strain evidence="1">LS1R49</strain>
    </source>
</reference>
<comment type="caution">
    <text evidence="1">The sequence shown here is derived from an EMBL/GenBank/DDBJ whole genome shotgun (WGS) entry which is preliminary data.</text>
</comment>